<evidence type="ECO:0000313" key="1">
    <source>
        <dbReference type="EMBL" id="KAK0511257.1"/>
    </source>
</evidence>
<dbReference type="Proteomes" id="UP001166286">
    <property type="component" value="Unassembled WGS sequence"/>
</dbReference>
<dbReference type="AlphaFoldDB" id="A0AA39V0R9"/>
<dbReference type="EMBL" id="JAFEKC020000013">
    <property type="protein sequence ID" value="KAK0511257.1"/>
    <property type="molecule type" value="Genomic_DNA"/>
</dbReference>
<name>A0AA39V0R9_9LECA</name>
<protein>
    <submittedName>
        <fullName evidence="1">Uncharacterized protein</fullName>
    </submittedName>
</protein>
<proteinExistence type="predicted"/>
<gene>
    <name evidence="1" type="ORF">JMJ35_005830</name>
</gene>
<reference evidence="1" key="1">
    <citation type="submission" date="2023-03" db="EMBL/GenBank/DDBJ databases">
        <title>Complete genome of Cladonia borealis.</title>
        <authorList>
            <person name="Park H."/>
        </authorList>
    </citation>
    <scope>NUCLEOTIDE SEQUENCE</scope>
    <source>
        <strain evidence="1">ANT050790</strain>
    </source>
</reference>
<accession>A0AA39V0R9</accession>
<comment type="caution">
    <text evidence="1">The sequence shown here is derived from an EMBL/GenBank/DDBJ whole genome shotgun (WGS) entry which is preliminary data.</text>
</comment>
<sequence>MATSPELCPVIISLRVDRLQPPVFFAASWTQWKLETLGYSFQRSPTGDRVFIFWKHTFVEPGEHLFIFSKRQKWFVDADGFLAKDEFGRTCNLVRVRKPNKNTLSEAGVPDGDEIVDDTNDTCGWVDTAVPLCVRSLRSGA</sequence>
<evidence type="ECO:0000313" key="2">
    <source>
        <dbReference type="Proteomes" id="UP001166286"/>
    </source>
</evidence>
<keyword evidence="2" id="KW-1185">Reference proteome</keyword>
<organism evidence="1 2">
    <name type="scientific">Cladonia borealis</name>
    <dbReference type="NCBI Taxonomy" id="184061"/>
    <lineage>
        <taxon>Eukaryota</taxon>
        <taxon>Fungi</taxon>
        <taxon>Dikarya</taxon>
        <taxon>Ascomycota</taxon>
        <taxon>Pezizomycotina</taxon>
        <taxon>Lecanoromycetes</taxon>
        <taxon>OSLEUM clade</taxon>
        <taxon>Lecanoromycetidae</taxon>
        <taxon>Lecanorales</taxon>
        <taxon>Lecanorineae</taxon>
        <taxon>Cladoniaceae</taxon>
        <taxon>Cladonia</taxon>
    </lineage>
</organism>